<dbReference type="EMBL" id="SNRW01036130">
    <property type="protein sequence ID" value="KAA6354546.1"/>
    <property type="molecule type" value="Genomic_DNA"/>
</dbReference>
<feature type="region of interest" description="Disordered" evidence="1">
    <location>
        <begin position="1"/>
        <end position="20"/>
    </location>
</feature>
<comment type="caution">
    <text evidence="2">The sequence shown here is derived from an EMBL/GenBank/DDBJ whole genome shotgun (WGS) entry which is preliminary data.</text>
</comment>
<sequence>MTDKQEYDSQRRPTPPFVPPITPQIQALPELYPLNQLPRQTQSQMTQIKTLRDQLKARLNCNPNKAELTMCGRIIK</sequence>
<organism evidence="2 3">
    <name type="scientific">Streblomastix strix</name>
    <dbReference type="NCBI Taxonomy" id="222440"/>
    <lineage>
        <taxon>Eukaryota</taxon>
        <taxon>Metamonada</taxon>
        <taxon>Preaxostyla</taxon>
        <taxon>Oxymonadida</taxon>
        <taxon>Streblomastigidae</taxon>
        <taxon>Streblomastix</taxon>
    </lineage>
</organism>
<evidence type="ECO:0000313" key="2">
    <source>
        <dbReference type="EMBL" id="KAA6354546.1"/>
    </source>
</evidence>
<evidence type="ECO:0000256" key="1">
    <source>
        <dbReference type="SAM" id="MobiDB-lite"/>
    </source>
</evidence>
<accession>A0A5J4T7X7</accession>
<dbReference type="AlphaFoldDB" id="A0A5J4T7X7"/>
<feature type="compositionally biased region" description="Basic and acidic residues" evidence="1">
    <location>
        <begin position="1"/>
        <end position="11"/>
    </location>
</feature>
<evidence type="ECO:0000313" key="3">
    <source>
        <dbReference type="Proteomes" id="UP000324800"/>
    </source>
</evidence>
<dbReference type="Proteomes" id="UP000324800">
    <property type="component" value="Unassembled WGS sequence"/>
</dbReference>
<gene>
    <name evidence="2" type="ORF">EZS28_049927</name>
</gene>
<proteinExistence type="predicted"/>
<protein>
    <submittedName>
        <fullName evidence="2">Uncharacterized protein</fullName>
    </submittedName>
</protein>
<name>A0A5J4T7X7_9EUKA</name>
<reference evidence="2 3" key="1">
    <citation type="submission" date="2019-03" db="EMBL/GenBank/DDBJ databases">
        <title>Single cell metagenomics reveals metabolic interactions within the superorganism composed of flagellate Streblomastix strix and complex community of Bacteroidetes bacteria on its surface.</title>
        <authorList>
            <person name="Treitli S.C."/>
            <person name="Kolisko M."/>
            <person name="Husnik F."/>
            <person name="Keeling P."/>
            <person name="Hampl V."/>
        </authorList>
    </citation>
    <scope>NUCLEOTIDE SEQUENCE [LARGE SCALE GENOMIC DNA]</scope>
    <source>
        <strain evidence="2">ST1C</strain>
    </source>
</reference>